<organism evidence="1 2">
    <name type="scientific">Pogonomyrmex barbatus</name>
    <name type="common">red harvester ant</name>
    <dbReference type="NCBI Taxonomy" id="144034"/>
    <lineage>
        <taxon>Eukaryota</taxon>
        <taxon>Metazoa</taxon>
        <taxon>Ecdysozoa</taxon>
        <taxon>Arthropoda</taxon>
        <taxon>Hexapoda</taxon>
        <taxon>Insecta</taxon>
        <taxon>Pterygota</taxon>
        <taxon>Neoptera</taxon>
        <taxon>Endopterygota</taxon>
        <taxon>Hymenoptera</taxon>
        <taxon>Apocrita</taxon>
        <taxon>Aculeata</taxon>
        <taxon>Formicoidea</taxon>
        <taxon>Formicidae</taxon>
        <taxon>Myrmicinae</taxon>
        <taxon>Pogonomyrmex</taxon>
    </lineage>
</organism>
<protein>
    <submittedName>
        <fullName evidence="2">Uncharacterized protein LOC105424266</fullName>
    </submittedName>
</protein>
<accession>A0A8N1S3B2</accession>
<dbReference type="AlphaFoldDB" id="A0A8N1S3B2"/>
<reference evidence="2" key="1">
    <citation type="submission" date="2025-08" db="UniProtKB">
        <authorList>
            <consortium name="RefSeq"/>
        </authorList>
    </citation>
    <scope>IDENTIFICATION</scope>
</reference>
<sequence>IFFSLFSNIVQYYIFNFHSISVERRAVRLLSRRYTLTATGYKFLEIGINVGPPSYVEIALGDHRGQELILSLETWKGLYEQRWNIYKLLRNDYKDNFISVGPLTVRICLMNDVTFVRLKSLNVRVTMIESILRRMFDLDECIDVTFDRLVRFVDTIDTKYTRFSNIASVV</sequence>
<dbReference type="OrthoDB" id="7547152at2759"/>
<feature type="non-terminal residue" evidence="2">
    <location>
        <position position="170"/>
    </location>
</feature>
<dbReference type="RefSeq" id="XP_025073364.1">
    <property type="nucleotide sequence ID" value="XM_025217579.1"/>
</dbReference>
<evidence type="ECO:0000313" key="2">
    <source>
        <dbReference type="RefSeq" id="XP_025073364.1"/>
    </source>
</evidence>
<feature type="non-terminal residue" evidence="2">
    <location>
        <position position="1"/>
    </location>
</feature>
<evidence type="ECO:0000313" key="1">
    <source>
        <dbReference type="Proteomes" id="UP000504615"/>
    </source>
</evidence>
<dbReference type="GeneID" id="105424266"/>
<proteinExistence type="predicted"/>
<dbReference type="Proteomes" id="UP000504615">
    <property type="component" value="Unplaced"/>
</dbReference>
<keyword evidence="1" id="KW-1185">Reference proteome</keyword>
<name>A0A8N1S3B2_9HYME</name>
<gene>
    <name evidence="2" type="primary">LOC105424266</name>
</gene>